<accession>Q2H915</accession>
<dbReference type="RefSeq" id="XP_001229805.1">
    <property type="nucleotide sequence ID" value="XM_001229804.1"/>
</dbReference>
<dbReference type="VEuPathDB" id="FungiDB:CHGG_03289"/>
<dbReference type="AlphaFoldDB" id="Q2H915"/>
<gene>
    <name evidence="1" type="ORF">CHGG_03289</name>
</gene>
<evidence type="ECO:0000313" key="2">
    <source>
        <dbReference type="Proteomes" id="UP000001056"/>
    </source>
</evidence>
<reference evidence="2" key="1">
    <citation type="journal article" date="2015" name="Genome Announc.">
        <title>Draft genome sequence of the cellulolytic fungus Chaetomium globosum.</title>
        <authorList>
            <person name="Cuomo C.A."/>
            <person name="Untereiner W.A."/>
            <person name="Ma L.-J."/>
            <person name="Grabherr M."/>
            <person name="Birren B.W."/>
        </authorList>
    </citation>
    <scope>NUCLEOTIDE SEQUENCE [LARGE SCALE GENOMIC DNA]</scope>
    <source>
        <strain evidence="2">ATCC 6205 / CBS 148.51 / DSM 1962 / NBRC 6347 / NRRL 1970</strain>
    </source>
</reference>
<protein>
    <submittedName>
        <fullName evidence="1">Uncharacterized protein</fullName>
    </submittedName>
</protein>
<evidence type="ECO:0000313" key="1">
    <source>
        <dbReference type="EMBL" id="EAQ91354.1"/>
    </source>
</evidence>
<organism evidence="1 2">
    <name type="scientific">Chaetomium globosum (strain ATCC 6205 / CBS 148.51 / DSM 1962 / NBRC 6347 / NRRL 1970)</name>
    <name type="common">Soil fungus</name>
    <dbReference type="NCBI Taxonomy" id="306901"/>
    <lineage>
        <taxon>Eukaryota</taxon>
        <taxon>Fungi</taxon>
        <taxon>Dikarya</taxon>
        <taxon>Ascomycota</taxon>
        <taxon>Pezizomycotina</taxon>
        <taxon>Sordariomycetes</taxon>
        <taxon>Sordariomycetidae</taxon>
        <taxon>Sordariales</taxon>
        <taxon>Chaetomiaceae</taxon>
        <taxon>Chaetomium</taxon>
    </lineage>
</organism>
<proteinExistence type="predicted"/>
<dbReference type="GeneID" id="4388839"/>
<dbReference type="HOGENOM" id="CLU_1447510_0_0_1"/>
<dbReference type="InParanoid" id="Q2H915"/>
<dbReference type="EMBL" id="CH408030">
    <property type="protein sequence ID" value="EAQ91354.1"/>
    <property type="molecule type" value="Genomic_DNA"/>
</dbReference>
<sequence length="187" mass="20538">MAGRFTAASALACKKPLDHWISAEKSRNSAIPTRRLGFSTIWKVASEPHALDSWLHSAKTIHLDRRTGRRVADRFSLGLLPREASPTSGRGITPAPAINLQLFVPCWHVPPFNSFANPRQAFAKIVADAEPTGQAHRAFVVIFVLKSSSWYGDKADSVPVQYCGSLSLRGRCWLNLTWDSLPSASVS</sequence>
<name>Q2H915_CHAGB</name>
<dbReference type="Proteomes" id="UP000001056">
    <property type="component" value="Unassembled WGS sequence"/>
</dbReference>
<keyword evidence="2" id="KW-1185">Reference proteome</keyword>